<feature type="compositionally biased region" description="Low complexity" evidence="1">
    <location>
        <begin position="822"/>
        <end position="837"/>
    </location>
</feature>
<organism evidence="3 4">
    <name type="scientific">Streptomyces mesophilus</name>
    <dbReference type="NCBI Taxonomy" id="1775132"/>
    <lineage>
        <taxon>Bacteria</taxon>
        <taxon>Bacillati</taxon>
        <taxon>Actinomycetota</taxon>
        <taxon>Actinomycetes</taxon>
        <taxon>Kitasatosporales</taxon>
        <taxon>Streptomycetaceae</taxon>
        <taxon>Streptomyces</taxon>
    </lineage>
</organism>
<evidence type="ECO:0000313" key="4">
    <source>
        <dbReference type="Proteomes" id="UP000481109"/>
    </source>
</evidence>
<feature type="region of interest" description="Disordered" evidence="1">
    <location>
        <begin position="632"/>
        <end position="680"/>
    </location>
</feature>
<feature type="transmembrane region" description="Helical" evidence="2">
    <location>
        <begin position="408"/>
        <end position="425"/>
    </location>
</feature>
<feature type="compositionally biased region" description="Polar residues" evidence="1">
    <location>
        <begin position="778"/>
        <end position="788"/>
    </location>
</feature>
<dbReference type="EMBL" id="JAAKZW010000155">
    <property type="protein sequence ID" value="NGO79519.1"/>
    <property type="molecule type" value="Genomic_DNA"/>
</dbReference>
<comment type="caution">
    <text evidence="3">The sequence shown here is derived from an EMBL/GenBank/DDBJ whole genome shotgun (WGS) entry which is preliminary data.</text>
</comment>
<evidence type="ECO:0000256" key="1">
    <source>
        <dbReference type="SAM" id="MobiDB-lite"/>
    </source>
</evidence>
<protein>
    <submittedName>
        <fullName evidence="3">Uncharacterized protein</fullName>
    </submittedName>
</protein>
<sequence>MWRPDKGTWRTVRHVAVLTVVFLIVNTQVAYAAGSGSGGDLLSPLNVTTSEGVPINGYELHADGGSLVDFSSQFASMALSGLFSLIQVLVGLGCWAVEFAFRFPLISMLAEPAQQIADVYNDIVVDTLGLKGLMLAWAFVFGLILFVRGKVGKGLGEIGLTLVIAAFAASMFVRPDYLLAENGPLAQSQQAAAEVAHTAVGNYNWGGHITAEELDECSTSTGAAEQTCEQRRGDEKIMPSEVARPLQDATTNALVVKPYMLLQYGRILDPSKPADRKAYALHLKWVVGGYDKDQVPEGDDPCSLIYGPAKKYCQEGNVGDGSPKLPELTPGGELLDTVSPVISDEDGQFQVFLKDLEKAGPVGKAAAAYAKEADWWRVCSALLLLFAVLMITAILLSSAMTLLGAEGADIGAATMGGITFVWGMLPGPNRQVIWKWLALFAVSVAAMFAVCMFLPLFGMAIDTALTKGPDLVAERILLLDVLAFLGLVFHRWIMARISQMGRSMAVRMRFAKVGGTHLPGDTSEIGAALALNGVGAGGGFGYGGGLRGRAFGGGGFGALGTRHRLMGHLGAMTDGAGMPFDPQRMLGAGMSEAGRGLAPLGLASVGARLGLRGAWGLAVGKHPGAEALERWRKPTADGDPGSVAGGYDGLRRGPQDRYRGADGKINDADGHPLHTQGSDRTLLSTRAHNRLVRLRGYRILHRGGRVAYGSTVGLAANTRRGRGHAQDLRSDARQQWNVWRNTVQQDGRAWSDATVGATGRHLAEHGTDHGGDGPFTSRRLSITSSHSATAVRAASEPPPDVGPPDDTPRSAWPPMGSRRISAPRTSPSRPFSSSGGAVLPGGRTPQTSSREEAAARFERLRRRVEPDADRIRRQRTRRDDDGDTS</sequence>
<evidence type="ECO:0000313" key="3">
    <source>
        <dbReference type="EMBL" id="NGO79519.1"/>
    </source>
</evidence>
<dbReference type="AlphaFoldDB" id="A0A6G4XPK5"/>
<feature type="transmembrane region" description="Helical" evidence="2">
    <location>
        <begin position="154"/>
        <end position="173"/>
    </location>
</feature>
<feature type="compositionally biased region" description="Basic and acidic residues" evidence="1">
    <location>
        <begin position="761"/>
        <end position="771"/>
    </location>
</feature>
<evidence type="ECO:0000256" key="2">
    <source>
        <dbReference type="SAM" id="Phobius"/>
    </source>
</evidence>
<feature type="transmembrane region" description="Helical" evidence="2">
    <location>
        <begin position="381"/>
        <end position="402"/>
    </location>
</feature>
<accession>A0A6G4XPK5</accession>
<keyword evidence="2" id="KW-1133">Transmembrane helix</keyword>
<dbReference type="RefSeq" id="WP_165334958.1">
    <property type="nucleotide sequence ID" value="NZ_JAAKZW010000155.1"/>
</dbReference>
<feature type="transmembrane region" description="Helical" evidence="2">
    <location>
        <begin position="128"/>
        <end position="148"/>
    </location>
</feature>
<keyword evidence="4" id="KW-1185">Reference proteome</keyword>
<dbReference type="Proteomes" id="UP000481109">
    <property type="component" value="Unassembled WGS sequence"/>
</dbReference>
<keyword evidence="2" id="KW-0472">Membrane</keyword>
<reference evidence="3 4" key="1">
    <citation type="submission" date="2020-02" db="EMBL/GenBank/DDBJ databases">
        <title>Whole-genome analyses of novel actinobacteria.</title>
        <authorList>
            <person name="Sahin N."/>
            <person name="Tokatli A."/>
        </authorList>
    </citation>
    <scope>NUCLEOTIDE SEQUENCE [LARGE SCALE GENOMIC DNA]</scope>
    <source>
        <strain evidence="3 4">YC504</strain>
    </source>
</reference>
<keyword evidence="2" id="KW-0812">Transmembrane</keyword>
<gene>
    <name evidence="3" type="ORF">G6045_28270</name>
</gene>
<feature type="compositionally biased region" description="Basic and acidic residues" evidence="1">
    <location>
        <begin position="649"/>
        <end position="672"/>
    </location>
</feature>
<name>A0A6G4XPK5_9ACTN</name>
<feature type="compositionally biased region" description="Basic and acidic residues" evidence="1">
    <location>
        <begin position="849"/>
        <end position="871"/>
    </location>
</feature>
<feature type="region of interest" description="Disordered" evidence="1">
    <location>
        <begin position="761"/>
        <end position="885"/>
    </location>
</feature>
<proteinExistence type="predicted"/>
<feature type="transmembrane region" description="Helical" evidence="2">
    <location>
        <begin position="437"/>
        <end position="456"/>
    </location>
</feature>
<feature type="transmembrane region" description="Helical" evidence="2">
    <location>
        <begin position="74"/>
        <end position="101"/>
    </location>
</feature>
<feature type="transmembrane region" description="Helical" evidence="2">
    <location>
        <begin position="476"/>
        <end position="494"/>
    </location>
</feature>